<dbReference type="WBParaSite" id="PSAMB.scaffold6582size9184.g28781.t1">
    <property type="protein sequence ID" value="PSAMB.scaffold6582size9184.g28781.t1"/>
    <property type="gene ID" value="PSAMB.scaffold6582size9184.g28781"/>
</dbReference>
<keyword evidence="1" id="KW-1185">Reference proteome</keyword>
<dbReference type="AlphaFoldDB" id="A0A914X655"/>
<accession>A0A914X655</accession>
<evidence type="ECO:0000313" key="1">
    <source>
        <dbReference type="Proteomes" id="UP000887566"/>
    </source>
</evidence>
<name>A0A914X655_9BILA</name>
<protein>
    <submittedName>
        <fullName evidence="2">Uncharacterized protein</fullName>
    </submittedName>
</protein>
<evidence type="ECO:0000313" key="2">
    <source>
        <dbReference type="WBParaSite" id="PSAMB.scaffold6582size9184.g28781.t1"/>
    </source>
</evidence>
<dbReference type="Proteomes" id="UP000887566">
    <property type="component" value="Unplaced"/>
</dbReference>
<proteinExistence type="predicted"/>
<reference evidence="2" key="1">
    <citation type="submission" date="2022-11" db="UniProtKB">
        <authorList>
            <consortium name="WormBaseParasite"/>
        </authorList>
    </citation>
    <scope>IDENTIFICATION</scope>
</reference>
<sequence length="62" mass="6798">MAIGLVDQQSVSQWSRNEEPAAIGWRHTDARLSAIRPTNDCIIVGRSPTRHGSNWLRAGGSI</sequence>
<organism evidence="1 2">
    <name type="scientific">Plectus sambesii</name>
    <dbReference type="NCBI Taxonomy" id="2011161"/>
    <lineage>
        <taxon>Eukaryota</taxon>
        <taxon>Metazoa</taxon>
        <taxon>Ecdysozoa</taxon>
        <taxon>Nematoda</taxon>
        <taxon>Chromadorea</taxon>
        <taxon>Plectida</taxon>
        <taxon>Plectina</taxon>
        <taxon>Plectoidea</taxon>
        <taxon>Plectidae</taxon>
        <taxon>Plectus</taxon>
    </lineage>
</organism>